<evidence type="ECO:0008006" key="3">
    <source>
        <dbReference type="Google" id="ProtNLM"/>
    </source>
</evidence>
<name>A0ABN4CJ84_9CORY</name>
<keyword evidence="2" id="KW-1185">Reference proteome</keyword>
<reference evidence="2" key="1">
    <citation type="submission" date="2013-02" db="EMBL/GenBank/DDBJ databases">
        <title>The complete genome sequence of Corynebacterium casei LMG S-19264 (=DSM 44701).</title>
        <authorList>
            <person name="Ruckert C."/>
            <person name="Albersmeier A."/>
            <person name="Kalinowski J."/>
        </authorList>
    </citation>
    <scope>NUCLEOTIDE SEQUENCE [LARGE SCALE GENOMIC DNA]</scope>
    <source>
        <strain evidence="2">LMG S-19264</strain>
    </source>
</reference>
<proteinExistence type="predicted"/>
<dbReference type="Proteomes" id="UP000019226">
    <property type="component" value="Chromosome"/>
</dbReference>
<sequence length="66" mass="7303">MTKWWLSTCCVATAHSVAKSTIFISSAGFARHNNGKGSFWRFQSREVVEWSYDNGTTNSNAGKIGD</sequence>
<dbReference type="EMBL" id="CP004350">
    <property type="protein sequence ID" value="AHI21177.1"/>
    <property type="molecule type" value="Genomic_DNA"/>
</dbReference>
<evidence type="ECO:0000313" key="1">
    <source>
        <dbReference type="EMBL" id="AHI21177.1"/>
    </source>
</evidence>
<organism evidence="1 2">
    <name type="scientific">Corynebacterium casei LMG S-19264</name>
    <dbReference type="NCBI Taxonomy" id="1285583"/>
    <lineage>
        <taxon>Bacteria</taxon>
        <taxon>Bacillati</taxon>
        <taxon>Actinomycetota</taxon>
        <taxon>Actinomycetes</taxon>
        <taxon>Mycobacteriales</taxon>
        <taxon>Corynebacteriaceae</taxon>
        <taxon>Corynebacterium</taxon>
    </lineage>
</organism>
<protein>
    <recommendedName>
        <fullName evidence="3">Secreted protein</fullName>
    </recommendedName>
</protein>
<evidence type="ECO:0000313" key="2">
    <source>
        <dbReference type="Proteomes" id="UP000019226"/>
    </source>
</evidence>
<accession>A0ABN4CJ84</accession>
<gene>
    <name evidence="1" type="ORF">CCASEI_13135</name>
</gene>